<proteinExistence type="predicted"/>
<keyword evidence="2" id="KW-1185">Reference proteome</keyword>
<evidence type="ECO:0000313" key="2">
    <source>
        <dbReference type="Proteomes" id="UP001140096"/>
    </source>
</evidence>
<accession>A0ACC1LQZ1</accession>
<protein>
    <submittedName>
        <fullName evidence="1">Uncharacterized protein</fullName>
    </submittedName>
</protein>
<reference evidence="1" key="1">
    <citation type="submission" date="2022-07" db="EMBL/GenBank/DDBJ databases">
        <title>Phylogenomic reconstructions and comparative analyses of Kickxellomycotina fungi.</title>
        <authorList>
            <person name="Reynolds N.K."/>
            <person name="Stajich J.E."/>
            <person name="Barry K."/>
            <person name="Grigoriev I.V."/>
            <person name="Crous P."/>
            <person name="Smith M.E."/>
        </authorList>
    </citation>
    <scope>NUCLEOTIDE SEQUENCE</scope>
    <source>
        <strain evidence="1">CBS 102833</strain>
    </source>
</reference>
<organism evidence="1 2">
    <name type="scientific">Coemansia furcata</name>
    <dbReference type="NCBI Taxonomy" id="417177"/>
    <lineage>
        <taxon>Eukaryota</taxon>
        <taxon>Fungi</taxon>
        <taxon>Fungi incertae sedis</taxon>
        <taxon>Zoopagomycota</taxon>
        <taxon>Kickxellomycotina</taxon>
        <taxon>Kickxellomycetes</taxon>
        <taxon>Kickxellales</taxon>
        <taxon>Kickxellaceae</taxon>
        <taxon>Coemansia</taxon>
    </lineage>
</organism>
<name>A0ACC1LQZ1_9FUNG</name>
<gene>
    <name evidence="1" type="ORF">H4S07_000611</name>
</gene>
<evidence type="ECO:0000313" key="1">
    <source>
        <dbReference type="EMBL" id="KAJ2813539.1"/>
    </source>
</evidence>
<dbReference type="Proteomes" id="UP001140096">
    <property type="component" value="Unassembled WGS sequence"/>
</dbReference>
<sequence>MDSLRSPFQTLPMIIVQKVVEYLEGRRRNTLHLDIAEHNKKKEVLAPLLLVSERWRTAALESICDNCTVSFDYARRAVVVNTPAWPADFSYPGFRKARLVKRVVVTAGLWRNMCDGTFCNTMSEMQYEGVVFPAARNLVVMLNQARDATYGYNYQTPTSQEQVVNLARSLLRLVPAATDVVVKFESTNRSEPGYMQLYSTLVSELYQGRVDTICVNSELTNAPLVLNLTSTPGLTSIAHGSNINCAPFTSLAYLNANTLKTTRISIATEADWDGFIYGGTTTPAVYTNLAELHMVITDVTYQTTWEAIKDVAPFPALSVLSVDGGYPFDDDLLFRGNGATLQYLHLPFSAIARNGLGRFNVLKRSGVTEMSRISTGAVSDLDKTYLTDHPDVPIAQQVHCMLAVSIKLKFATDTPGALIFLAICAAPSTAIVQHLEFGQLWCAADHVIKLLVTLPSLVSLSCGIKDIEADIKAIPTGERPNRLYAKYYPLSKNFRTLRVACPNHSVTTEEVAYAAMLIAVVCPNFGQVDLPSEKRRDFGREIAWAMVNSTFKPYADSIGRLIYPEQS</sequence>
<comment type="caution">
    <text evidence="1">The sequence shown here is derived from an EMBL/GenBank/DDBJ whole genome shotgun (WGS) entry which is preliminary data.</text>
</comment>
<dbReference type="EMBL" id="JANBUP010000046">
    <property type="protein sequence ID" value="KAJ2813539.1"/>
    <property type="molecule type" value="Genomic_DNA"/>
</dbReference>